<dbReference type="EMBL" id="ML996242">
    <property type="protein sequence ID" value="KAF2729547.1"/>
    <property type="molecule type" value="Genomic_DNA"/>
</dbReference>
<keyword evidence="3" id="KW-1185">Reference proteome</keyword>
<evidence type="ECO:0000256" key="1">
    <source>
        <dbReference type="SAM" id="Coils"/>
    </source>
</evidence>
<dbReference type="Proteomes" id="UP000799444">
    <property type="component" value="Unassembled WGS sequence"/>
</dbReference>
<keyword evidence="1" id="KW-0175">Coiled coil</keyword>
<accession>A0A9P4QRK2</accession>
<evidence type="ECO:0000313" key="3">
    <source>
        <dbReference type="Proteomes" id="UP000799444"/>
    </source>
</evidence>
<organism evidence="2 3">
    <name type="scientific">Polyplosphaeria fusca</name>
    <dbReference type="NCBI Taxonomy" id="682080"/>
    <lineage>
        <taxon>Eukaryota</taxon>
        <taxon>Fungi</taxon>
        <taxon>Dikarya</taxon>
        <taxon>Ascomycota</taxon>
        <taxon>Pezizomycotina</taxon>
        <taxon>Dothideomycetes</taxon>
        <taxon>Pleosporomycetidae</taxon>
        <taxon>Pleosporales</taxon>
        <taxon>Tetraplosphaeriaceae</taxon>
        <taxon>Polyplosphaeria</taxon>
    </lineage>
</organism>
<protein>
    <submittedName>
        <fullName evidence="2">Uncharacterized protein</fullName>
    </submittedName>
</protein>
<evidence type="ECO:0000313" key="2">
    <source>
        <dbReference type="EMBL" id="KAF2729547.1"/>
    </source>
</evidence>
<name>A0A9P4QRK2_9PLEO</name>
<reference evidence="2" key="1">
    <citation type="journal article" date="2020" name="Stud. Mycol.">
        <title>101 Dothideomycetes genomes: a test case for predicting lifestyles and emergence of pathogens.</title>
        <authorList>
            <person name="Haridas S."/>
            <person name="Albert R."/>
            <person name="Binder M."/>
            <person name="Bloem J."/>
            <person name="Labutti K."/>
            <person name="Salamov A."/>
            <person name="Andreopoulos B."/>
            <person name="Baker S."/>
            <person name="Barry K."/>
            <person name="Bills G."/>
            <person name="Bluhm B."/>
            <person name="Cannon C."/>
            <person name="Castanera R."/>
            <person name="Culley D."/>
            <person name="Daum C."/>
            <person name="Ezra D."/>
            <person name="Gonzalez J."/>
            <person name="Henrissat B."/>
            <person name="Kuo A."/>
            <person name="Liang C."/>
            <person name="Lipzen A."/>
            <person name="Lutzoni F."/>
            <person name="Magnuson J."/>
            <person name="Mondo S."/>
            <person name="Nolan M."/>
            <person name="Ohm R."/>
            <person name="Pangilinan J."/>
            <person name="Park H.-J."/>
            <person name="Ramirez L."/>
            <person name="Alfaro M."/>
            <person name="Sun H."/>
            <person name="Tritt A."/>
            <person name="Yoshinaga Y."/>
            <person name="Zwiers L.-H."/>
            <person name="Turgeon B."/>
            <person name="Goodwin S."/>
            <person name="Spatafora J."/>
            <person name="Crous P."/>
            <person name="Grigoriev I."/>
        </authorList>
    </citation>
    <scope>NUCLEOTIDE SEQUENCE</scope>
    <source>
        <strain evidence="2">CBS 125425</strain>
    </source>
</reference>
<proteinExistence type="predicted"/>
<feature type="coiled-coil region" evidence="1">
    <location>
        <begin position="12"/>
        <end position="39"/>
    </location>
</feature>
<gene>
    <name evidence="2" type="ORF">EJ04DRAFT_515855</name>
</gene>
<dbReference type="AlphaFoldDB" id="A0A9P4QRK2"/>
<sequence length="84" mass="9570">MEACEHCTAHERQMQELQLQEMQEKIKAQQRAAGAIMDDDEAIQGEQVSPEVLSLMNKLPGATPRDLSSIVRHKFNPWNLARLQ</sequence>
<comment type="caution">
    <text evidence="2">The sequence shown here is derived from an EMBL/GenBank/DDBJ whole genome shotgun (WGS) entry which is preliminary data.</text>
</comment>